<dbReference type="Gene3D" id="3.30.2290.10">
    <property type="entry name" value="PmbA/TldD superfamily"/>
    <property type="match status" value="1"/>
</dbReference>
<dbReference type="Pfam" id="PF19289">
    <property type="entry name" value="PmbA_TldD_3rd"/>
    <property type="match status" value="1"/>
</dbReference>
<dbReference type="InterPro" id="IPR045570">
    <property type="entry name" value="Metalloprtase-TldD/E_cen_dom"/>
</dbReference>
<protein>
    <submittedName>
        <fullName evidence="9">TldD/PmbA family protein</fullName>
    </submittedName>
</protein>
<feature type="domain" description="Metalloprotease TldD/E N-terminal" evidence="6">
    <location>
        <begin position="25"/>
        <end position="82"/>
    </location>
</feature>
<dbReference type="InterPro" id="IPR045569">
    <property type="entry name" value="Metalloprtase-TldD/E_C"/>
</dbReference>
<evidence type="ECO:0000313" key="9">
    <source>
        <dbReference type="EMBL" id="MCF4142121.1"/>
    </source>
</evidence>
<comment type="caution">
    <text evidence="9">The sequence shown here is derived from an EMBL/GenBank/DDBJ whole genome shotgun (WGS) entry which is preliminary data.</text>
</comment>
<name>A0ABS9ENM5_9BACT</name>
<evidence type="ECO:0000256" key="2">
    <source>
        <dbReference type="ARBA" id="ARBA00022670"/>
    </source>
</evidence>
<evidence type="ECO:0000259" key="7">
    <source>
        <dbReference type="Pfam" id="PF19289"/>
    </source>
</evidence>
<gene>
    <name evidence="9" type="ORF">L2W38_04770</name>
</gene>
<keyword evidence="4" id="KW-0482">Metalloprotease</keyword>
<keyword evidence="2" id="KW-0645">Protease</keyword>
<dbReference type="PIRSF" id="PIRSF004919">
    <property type="entry name" value="TldD"/>
    <property type="match status" value="1"/>
</dbReference>
<dbReference type="SUPFAM" id="SSF111283">
    <property type="entry name" value="Putative modulator of DNA gyrase, PmbA/TldD"/>
    <property type="match status" value="1"/>
</dbReference>
<keyword evidence="3" id="KW-0378">Hydrolase</keyword>
<dbReference type="Pfam" id="PF19290">
    <property type="entry name" value="PmbA_TldD_2nd"/>
    <property type="match status" value="1"/>
</dbReference>
<evidence type="ECO:0000259" key="6">
    <source>
        <dbReference type="Pfam" id="PF01523"/>
    </source>
</evidence>
<evidence type="ECO:0000256" key="3">
    <source>
        <dbReference type="ARBA" id="ARBA00022801"/>
    </source>
</evidence>
<reference evidence="9 10" key="1">
    <citation type="submission" date="2022-01" db="EMBL/GenBank/DDBJ databases">
        <title>Dethiosulfovibrio faecalis sp. nov., a novel proteolytic, non-sulfur-reducing bacterium isolated from a marine aquaculture solid waste bioreactor.</title>
        <authorList>
            <person name="Grabowski S."/>
            <person name="Apolinario E."/>
            <person name="Schneider N."/>
            <person name="Marshall C.W."/>
            <person name="Sowers K.R."/>
        </authorList>
    </citation>
    <scope>NUCLEOTIDE SEQUENCE [LARGE SCALE GENOMIC DNA]</scope>
    <source>
        <strain evidence="9 10">DSM 12537</strain>
    </source>
</reference>
<feature type="domain" description="Metalloprotease TldD/E C-terminal" evidence="7">
    <location>
        <begin position="220"/>
        <end position="451"/>
    </location>
</feature>
<feature type="region of interest" description="Disordered" evidence="5">
    <location>
        <begin position="314"/>
        <end position="337"/>
    </location>
</feature>
<evidence type="ECO:0000313" key="10">
    <source>
        <dbReference type="Proteomes" id="UP001200430"/>
    </source>
</evidence>
<dbReference type="InterPro" id="IPR002510">
    <property type="entry name" value="Metalloprtase-TldD/E_N"/>
</dbReference>
<organism evidence="9 10">
    <name type="scientific">Dethiosulfovibrio marinus</name>
    <dbReference type="NCBI Taxonomy" id="133532"/>
    <lineage>
        <taxon>Bacteria</taxon>
        <taxon>Thermotogati</taxon>
        <taxon>Synergistota</taxon>
        <taxon>Synergistia</taxon>
        <taxon>Synergistales</taxon>
        <taxon>Dethiosulfovibrionaceae</taxon>
        <taxon>Dethiosulfovibrio</taxon>
    </lineage>
</organism>
<sequence>MTVFMDSLRDYWSSLCSRSEIVLGDLYLQSSSGHHMTLDDGRLEDIGSSSSSGVGVRLLRGEETIYTSRNGTDGNALRTAMEEISILRGDKSGRVPEGDSILVTPVLPPISMGDELIRLNRKIRSLSSKVAQVSLAFSSSEKNVLIIREDGSVCRDKRRYSMYSVNIVAEKDGDLQTGSRVVAQMTDIDGLLRKYDFDEIASDALRTAETMLEATLCPAGAMDVVFAGEAGGTMIHEACGHGMEADIVEKDFSVYRDRIGEVIASPSVTIVDDGSIPGLYGSFEVDDEGTPSRRNLLVDKGVLKAYMTDRETSERTGFPLTGNGRRSSYRVPPQTRMSNTFVEPGETTMNELLGSVDNGLLVRQMGGGEVNPTSGDFVFHVTEGYLVKGGKVTVPVRGAILTGNGPDVLRRVVGVGTDLRFLPGMCGKGGQSVPVTDGQPALLVENITVGGSSTD</sequence>
<accession>A0ABS9ENM5</accession>
<feature type="domain" description="Metalloprotease TldD/E central" evidence="8">
    <location>
        <begin position="116"/>
        <end position="212"/>
    </location>
</feature>
<evidence type="ECO:0000256" key="4">
    <source>
        <dbReference type="ARBA" id="ARBA00023049"/>
    </source>
</evidence>
<dbReference type="InterPro" id="IPR051463">
    <property type="entry name" value="Peptidase_U62_metallo"/>
</dbReference>
<dbReference type="PANTHER" id="PTHR30624:SF4">
    <property type="entry name" value="METALLOPROTEASE TLDD"/>
    <property type="match status" value="1"/>
</dbReference>
<evidence type="ECO:0000256" key="1">
    <source>
        <dbReference type="ARBA" id="ARBA00005836"/>
    </source>
</evidence>
<comment type="similarity">
    <text evidence="1">Belongs to the peptidase U62 family.</text>
</comment>
<proteinExistence type="inferred from homology"/>
<dbReference type="InterPro" id="IPR035068">
    <property type="entry name" value="TldD/PmbA_N"/>
</dbReference>
<evidence type="ECO:0000256" key="5">
    <source>
        <dbReference type="SAM" id="MobiDB-lite"/>
    </source>
</evidence>
<dbReference type="InterPro" id="IPR036059">
    <property type="entry name" value="TldD/PmbA_sf"/>
</dbReference>
<dbReference type="InterPro" id="IPR025502">
    <property type="entry name" value="TldD"/>
</dbReference>
<dbReference type="EMBL" id="JAKGUD010000003">
    <property type="protein sequence ID" value="MCF4142121.1"/>
    <property type="molecule type" value="Genomic_DNA"/>
</dbReference>
<keyword evidence="10" id="KW-1185">Reference proteome</keyword>
<evidence type="ECO:0000259" key="8">
    <source>
        <dbReference type="Pfam" id="PF19290"/>
    </source>
</evidence>
<dbReference type="Pfam" id="PF01523">
    <property type="entry name" value="PmbA_TldD_1st"/>
    <property type="match status" value="1"/>
</dbReference>
<dbReference type="PANTHER" id="PTHR30624">
    <property type="entry name" value="UNCHARACTERIZED PROTEIN TLDD AND PMBA"/>
    <property type="match status" value="1"/>
</dbReference>
<dbReference type="Proteomes" id="UP001200430">
    <property type="component" value="Unassembled WGS sequence"/>
</dbReference>